<evidence type="ECO:0000256" key="3">
    <source>
        <dbReference type="ARBA" id="ARBA00022989"/>
    </source>
</evidence>
<keyword evidence="4 5" id="KW-0472">Membrane</keyword>
<accession>A0A1G6I8E7</accession>
<keyword evidence="8" id="KW-1185">Reference proteome</keyword>
<proteinExistence type="predicted"/>
<keyword evidence="3 5" id="KW-1133">Transmembrane helix</keyword>
<evidence type="ECO:0000256" key="4">
    <source>
        <dbReference type="ARBA" id="ARBA00023136"/>
    </source>
</evidence>
<dbReference type="Proteomes" id="UP000199387">
    <property type="component" value="Unassembled WGS sequence"/>
</dbReference>
<dbReference type="InterPro" id="IPR007829">
    <property type="entry name" value="TM2"/>
</dbReference>
<evidence type="ECO:0000256" key="5">
    <source>
        <dbReference type="SAM" id="Phobius"/>
    </source>
</evidence>
<reference evidence="7 8" key="1">
    <citation type="submission" date="2016-10" db="EMBL/GenBank/DDBJ databases">
        <authorList>
            <person name="de Groot N.N."/>
        </authorList>
    </citation>
    <scope>NUCLEOTIDE SEQUENCE [LARGE SCALE GENOMIC DNA]</scope>
    <source>
        <strain evidence="7 8">DSM 45514</strain>
    </source>
</reference>
<dbReference type="OrthoDB" id="2004788at2"/>
<feature type="domain" description="TM2" evidence="6">
    <location>
        <begin position="18"/>
        <end position="55"/>
    </location>
</feature>
<evidence type="ECO:0000259" key="6">
    <source>
        <dbReference type="Pfam" id="PF05154"/>
    </source>
</evidence>
<evidence type="ECO:0000313" key="8">
    <source>
        <dbReference type="Proteomes" id="UP000199387"/>
    </source>
</evidence>
<feature type="transmembrane region" description="Helical" evidence="5">
    <location>
        <begin position="67"/>
        <end position="86"/>
    </location>
</feature>
<name>A0A1G6I8E7_9BACL</name>
<organism evidence="7 8">
    <name type="scientific">Melghirimyces thermohalophilus</name>
    <dbReference type="NCBI Taxonomy" id="1236220"/>
    <lineage>
        <taxon>Bacteria</taxon>
        <taxon>Bacillati</taxon>
        <taxon>Bacillota</taxon>
        <taxon>Bacilli</taxon>
        <taxon>Bacillales</taxon>
        <taxon>Thermoactinomycetaceae</taxon>
        <taxon>Melghirimyces</taxon>
    </lineage>
</organism>
<protein>
    <submittedName>
        <fullName evidence="7">TM2 domain-containing protein</fullName>
    </submittedName>
</protein>
<gene>
    <name evidence="7" type="ORF">SAMN04488112_102114</name>
</gene>
<feature type="transmembrane region" description="Helical" evidence="5">
    <location>
        <begin position="42"/>
        <end position="61"/>
    </location>
</feature>
<keyword evidence="2 5" id="KW-0812">Transmembrane</keyword>
<evidence type="ECO:0000256" key="1">
    <source>
        <dbReference type="ARBA" id="ARBA00004141"/>
    </source>
</evidence>
<dbReference type="Pfam" id="PF05154">
    <property type="entry name" value="TM2"/>
    <property type="match status" value="1"/>
</dbReference>
<comment type="subcellular location">
    <subcellularLocation>
        <location evidence="1">Membrane</location>
        <topology evidence="1">Multi-pass membrane protein</topology>
    </subcellularLocation>
</comment>
<evidence type="ECO:0000256" key="2">
    <source>
        <dbReference type="ARBA" id="ARBA00022692"/>
    </source>
</evidence>
<sequence length="97" mass="10998">MNGTDRRKQKAGARPAEAYLLWLFLGTFGAHRFYLGKRHSALLMAIVVPLILSFGLFFYLLPGLGVSPLLVISPFLIWWGVDALLIPRWLTQVKEDQ</sequence>
<evidence type="ECO:0000313" key="7">
    <source>
        <dbReference type="EMBL" id="SDC02802.1"/>
    </source>
</evidence>
<dbReference type="EMBL" id="FMZA01000002">
    <property type="protein sequence ID" value="SDC02802.1"/>
    <property type="molecule type" value="Genomic_DNA"/>
</dbReference>
<dbReference type="RefSeq" id="WP_091566049.1">
    <property type="nucleotide sequence ID" value="NZ_FMZA01000002.1"/>
</dbReference>
<dbReference type="GO" id="GO:0016020">
    <property type="term" value="C:membrane"/>
    <property type="evidence" value="ECO:0007669"/>
    <property type="project" value="UniProtKB-SubCell"/>
</dbReference>
<dbReference type="AlphaFoldDB" id="A0A1G6I8E7"/>
<dbReference type="STRING" id="1236220.SAMN04488112_102114"/>